<dbReference type="EMBL" id="AP005065">
    <property type="protein sequence ID" value="BAD19624.1"/>
    <property type="molecule type" value="Genomic_DNA"/>
</dbReference>
<evidence type="ECO:0000313" key="4">
    <source>
        <dbReference type="Proteomes" id="UP000000763"/>
    </source>
</evidence>
<feature type="compositionally biased region" description="Basic and acidic residues" evidence="1">
    <location>
        <begin position="1"/>
        <end position="10"/>
    </location>
</feature>
<reference evidence="2" key="1">
    <citation type="submission" date="2002-04" db="EMBL/GenBank/DDBJ databases">
        <title>Oryza sativa nipponbare(GA3) genomic DNA, chromosome 2, PAC clone:P0046H03.</title>
        <authorList>
            <person name="Sasaki T."/>
            <person name="Matsumoto T."/>
            <person name="Katayose Y."/>
        </authorList>
    </citation>
    <scope>NUCLEOTIDE SEQUENCE</scope>
</reference>
<evidence type="ECO:0000313" key="2">
    <source>
        <dbReference type="EMBL" id="BAD19624.1"/>
    </source>
</evidence>
<dbReference type="EMBL" id="AP005067">
    <property type="protein sequence ID" value="BAD21981.1"/>
    <property type="molecule type" value="Genomic_DNA"/>
</dbReference>
<feature type="region of interest" description="Disordered" evidence="1">
    <location>
        <begin position="1"/>
        <end position="36"/>
    </location>
</feature>
<keyword evidence="3" id="KW-0645">Protease</keyword>
<sequence>MEGVPDKERQPSQVKGPRALSSENDSPTTRLKARERKFYSTLTKTPCLYGSTPRSTKVSTTNVDKAPRRLYAFSIAQERLLDLDKEYRMKRWRDESAISDLAGHGFEEEGYPVIDYESDL</sequence>
<accession>Q6K6H9</accession>
<dbReference type="Proteomes" id="UP000000763">
    <property type="component" value="Chromosome 2"/>
</dbReference>
<organism evidence="3 4">
    <name type="scientific">Oryza sativa subsp. japonica</name>
    <name type="common">Rice</name>
    <dbReference type="NCBI Taxonomy" id="39947"/>
    <lineage>
        <taxon>Eukaryota</taxon>
        <taxon>Viridiplantae</taxon>
        <taxon>Streptophyta</taxon>
        <taxon>Embryophyta</taxon>
        <taxon>Tracheophyta</taxon>
        <taxon>Spermatophyta</taxon>
        <taxon>Magnoliopsida</taxon>
        <taxon>Liliopsida</taxon>
        <taxon>Poales</taxon>
        <taxon>Poaceae</taxon>
        <taxon>BOP clade</taxon>
        <taxon>Oryzoideae</taxon>
        <taxon>Oryzeae</taxon>
        <taxon>Oryzinae</taxon>
        <taxon>Oryza</taxon>
        <taxon>Oryza sativa</taxon>
    </lineage>
</organism>
<protein>
    <submittedName>
        <fullName evidence="3">Ulp1 protease-like protein</fullName>
    </submittedName>
</protein>
<dbReference type="AlphaFoldDB" id="Q6K6H9"/>
<evidence type="ECO:0000313" key="3">
    <source>
        <dbReference type="EMBL" id="BAD21981.1"/>
    </source>
</evidence>
<reference evidence="3" key="2">
    <citation type="submission" date="2002-04" db="EMBL/GenBank/DDBJ databases">
        <title>Oryza sativa nipponbare(GA3) genomic DNA, chromosome 2, PAC clone:P0487H05.</title>
        <authorList>
            <person name="Sasaki T."/>
            <person name="Matsumoto T."/>
            <person name="Katayose Y."/>
        </authorList>
    </citation>
    <scope>NUCLEOTIDE SEQUENCE</scope>
</reference>
<reference evidence="4" key="3">
    <citation type="journal article" date="2005" name="Nature">
        <title>The map-based sequence of the rice genome.</title>
        <authorList>
            <consortium name="International rice genome sequencing project (IRGSP)"/>
            <person name="Matsumoto T."/>
            <person name="Wu J."/>
            <person name="Kanamori H."/>
            <person name="Katayose Y."/>
            <person name="Fujisawa M."/>
            <person name="Namiki N."/>
            <person name="Mizuno H."/>
            <person name="Yamamoto K."/>
            <person name="Antonio B.A."/>
            <person name="Baba T."/>
            <person name="Sakata K."/>
            <person name="Nagamura Y."/>
            <person name="Aoki H."/>
            <person name="Arikawa K."/>
            <person name="Arita K."/>
            <person name="Bito T."/>
            <person name="Chiden Y."/>
            <person name="Fujitsuka N."/>
            <person name="Fukunaka R."/>
            <person name="Hamada M."/>
            <person name="Harada C."/>
            <person name="Hayashi A."/>
            <person name="Hijishita S."/>
            <person name="Honda M."/>
            <person name="Hosokawa S."/>
            <person name="Ichikawa Y."/>
            <person name="Idonuma A."/>
            <person name="Iijima M."/>
            <person name="Ikeda M."/>
            <person name="Ikeno M."/>
            <person name="Ito K."/>
            <person name="Ito S."/>
            <person name="Ito T."/>
            <person name="Ito Y."/>
            <person name="Ito Y."/>
            <person name="Iwabuchi A."/>
            <person name="Kamiya K."/>
            <person name="Karasawa W."/>
            <person name="Kurita K."/>
            <person name="Katagiri S."/>
            <person name="Kikuta A."/>
            <person name="Kobayashi H."/>
            <person name="Kobayashi N."/>
            <person name="Machita K."/>
            <person name="Maehara T."/>
            <person name="Masukawa M."/>
            <person name="Mizubayashi T."/>
            <person name="Mukai Y."/>
            <person name="Nagasaki H."/>
            <person name="Nagata Y."/>
            <person name="Naito S."/>
            <person name="Nakashima M."/>
            <person name="Nakama Y."/>
            <person name="Nakamichi Y."/>
            <person name="Nakamura M."/>
            <person name="Meguro A."/>
            <person name="Negishi M."/>
            <person name="Ohta I."/>
            <person name="Ohta T."/>
            <person name="Okamoto M."/>
            <person name="Ono N."/>
            <person name="Saji S."/>
            <person name="Sakaguchi M."/>
            <person name="Sakai K."/>
            <person name="Shibata M."/>
            <person name="Shimokawa T."/>
            <person name="Song J."/>
            <person name="Takazaki Y."/>
            <person name="Terasawa K."/>
            <person name="Tsugane M."/>
            <person name="Tsuji K."/>
            <person name="Ueda S."/>
            <person name="Waki K."/>
            <person name="Yamagata H."/>
            <person name="Yamamoto M."/>
            <person name="Yamamoto S."/>
            <person name="Yamane H."/>
            <person name="Yoshiki S."/>
            <person name="Yoshihara R."/>
            <person name="Yukawa K."/>
            <person name="Zhong H."/>
            <person name="Yano M."/>
            <person name="Yuan Q."/>
            <person name="Ouyang S."/>
            <person name="Liu J."/>
            <person name="Jones K.M."/>
            <person name="Gansberger K."/>
            <person name="Moffat K."/>
            <person name="Hill J."/>
            <person name="Bera J."/>
            <person name="Fadrosh D."/>
            <person name="Jin S."/>
            <person name="Johri S."/>
            <person name="Kim M."/>
            <person name="Overton L."/>
            <person name="Reardon M."/>
            <person name="Tsitrin T."/>
            <person name="Vuong H."/>
            <person name="Weaver B."/>
            <person name="Ciecko A."/>
            <person name="Tallon L."/>
            <person name="Jackson J."/>
            <person name="Pai G."/>
            <person name="Aken S.V."/>
            <person name="Utterback T."/>
            <person name="Reidmuller S."/>
            <person name="Feldblyum T."/>
            <person name="Hsiao J."/>
            <person name="Zismann V."/>
            <person name="Iobst S."/>
            <person name="de Vazeille A.R."/>
            <person name="Buell C.R."/>
            <person name="Ying K."/>
            <person name="Li Y."/>
            <person name="Lu T."/>
            <person name="Huang Y."/>
            <person name="Zhao Q."/>
            <person name="Feng Q."/>
            <person name="Zhang L."/>
            <person name="Zhu J."/>
            <person name="Weng Q."/>
            <person name="Mu J."/>
            <person name="Lu Y."/>
            <person name="Fan D."/>
            <person name="Liu Y."/>
            <person name="Guan J."/>
            <person name="Zhang Y."/>
            <person name="Yu S."/>
            <person name="Liu X."/>
            <person name="Zhang Y."/>
            <person name="Hong G."/>
            <person name="Han B."/>
            <person name="Choisne N."/>
            <person name="Demange N."/>
            <person name="Orjeda G."/>
            <person name="Samain S."/>
            <person name="Cattolico L."/>
            <person name="Pelletier E."/>
            <person name="Couloux A."/>
            <person name="Segurens B."/>
            <person name="Wincker P."/>
            <person name="D'Hont A."/>
            <person name="Scarpelli C."/>
            <person name="Weissenbach J."/>
            <person name="Salanoubat M."/>
            <person name="Quetier F."/>
            <person name="Yu Y."/>
            <person name="Kim H.R."/>
            <person name="Rambo T."/>
            <person name="Currie J."/>
            <person name="Collura K."/>
            <person name="Luo M."/>
            <person name="Yang T."/>
            <person name="Ammiraju J.S.S."/>
            <person name="Engler F."/>
            <person name="Soderlund C."/>
            <person name="Wing R.A."/>
            <person name="Palmer L.E."/>
            <person name="de la Bastide M."/>
            <person name="Spiegel L."/>
            <person name="Nascimento L."/>
            <person name="Zutavern T."/>
            <person name="O'Shaughnessy A."/>
            <person name="Dike S."/>
            <person name="Dedhia N."/>
            <person name="Preston R."/>
            <person name="Balija V."/>
            <person name="McCombie W.R."/>
            <person name="Chow T."/>
            <person name="Chen H."/>
            <person name="Chung M."/>
            <person name="Chen C."/>
            <person name="Shaw J."/>
            <person name="Wu H."/>
            <person name="Hsiao K."/>
            <person name="Chao Y."/>
            <person name="Chu M."/>
            <person name="Cheng C."/>
            <person name="Hour A."/>
            <person name="Lee P."/>
            <person name="Lin S."/>
            <person name="Lin Y."/>
            <person name="Liou J."/>
            <person name="Liu S."/>
            <person name="Hsing Y."/>
            <person name="Raghuvanshi S."/>
            <person name="Mohanty A."/>
            <person name="Bharti A.K."/>
            <person name="Gaur A."/>
            <person name="Gupta V."/>
            <person name="Kumar D."/>
            <person name="Ravi V."/>
            <person name="Vij S."/>
            <person name="Kapur A."/>
            <person name="Khurana P."/>
            <person name="Khurana P."/>
            <person name="Khurana J.P."/>
            <person name="Tyagi A.K."/>
            <person name="Gaikwad K."/>
            <person name="Singh A."/>
            <person name="Dalal V."/>
            <person name="Srivastava S."/>
            <person name="Dixit A."/>
            <person name="Pal A.K."/>
            <person name="Ghazi I.A."/>
            <person name="Yadav M."/>
            <person name="Pandit A."/>
            <person name="Bhargava A."/>
            <person name="Sureshbabu K."/>
            <person name="Batra K."/>
            <person name="Sharma T.R."/>
            <person name="Mohapatra T."/>
            <person name="Singh N.K."/>
            <person name="Messing J."/>
            <person name="Nelson A.B."/>
            <person name="Fuks G."/>
            <person name="Kavchok S."/>
            <person name="Keizer G."/>
            <person name="Linton E."/>
            <person name="Llaca V."/>
            <person name="Song R."/>
            <person name="Tanyolac B."/>
            <person name="Young S."/>
            <person name="Ho-Il K."/>
            <person name="Hahn J.H."/>
            <person name="Sangsakoo G."/>
            <person name="Vanavichit A."/>
            <person name="de Mattos Luiz.A.T."/>
            <person name="Zimmer P.D."/>
            <person name="Malone G."/>
            <person name="Dellagostin O."/>
            <person name="de Oliveira A.C."/>
            <person name="Bevan M."/>
            <person name="Bancroft I."/>
            <person name="Minx P."/>
            <person name="Cordum H."/>
            <person name="Wilson R."/>
            <person name="Cheng Z."/>
            <person name="Jin W."/>
            <person name="Jiang J."/>
            <person name="Leong S.A."/>
            <person name="Iwama H."/>
            <person name="Gojobori T."/>
            <person name="Itoh T."/>
            <person name="Niimura Y."/>
            <person name="Fujii Y."/>
            <person name="Habara T."/>
            <person name="Sakai H."/>
            <person name="Sato Y."/>
            <person name="Wilson G."/>
            <person name="Kumar K."/>
            <person name="McCouch S."/>
            <person name="Juretic N."/>
            <person name="Hoen D."/>
            <person name="Wright S."/>
            <person name="Bruskiewich R."/>
            <person name="Bureau T."/>
            <person name="Miyao A."/>
            <person name="Hirochika H."/>
            <person name="Nishikawa T."/>
            <person name="Kadowaki K."/>
            <person name="Sugiura M."/>
            <person name="Burr B."/>
            <person name="Sasaki T."/>
        </authorList>
    </citation>
    <scope>NUCLEOTIDE SEQUENCE [LARGE SCALE GENOMIC DNA]</scope>
    <source>
        <strain evidence="4">cv. Nipponbare</strain>
    </source>
</reference>
<dbReference type="GO" id="GO:0006508">
    <property type="term" value="P:proteolysis"/>
    <property type="evidence" value="ECO:0007669"/>
    <property type="project" value="UniProtKB-KW"/>
</dbReference>
<keyword evidence="3" id="KW-0378">Hydrolase</keyword>
<reference evidence="4" key="4">
    <citation type="journal article" date="2008" name="Nucleic Acids Res.">
        <title>The rice annotation project database (RAP-DB): 2008 update.</title>
        <authorList>
            <consortium name="The rice annotation project (RAP)"/>
        </authorList>
    </citation>
    <scope>GENOME REANNOTATION</scope>
    <source>
        <strain evidence="4">cv. Nipponbare</strain>
    </source>
</reference>
<evidence type="ECO:0000256" key="1">
    <source>
        <dbReference type="SAM" id="MobiDB-lite"/>
    </source>
</evidence>
<gene>
    <name evidence="2" type="ORF">P0046H03.31</name>
    <name evidence="3" type="ORF">P0487H05.17</name>
</gene>
<name>Q6K6H9_ORYSJ</name>
<dbReference type="GO" id="GO:0008233">
    <property type="term" value="F:peptidase activity"/>
    <property type="evidence" value="ECO:0007669"/>
    <property type="project" value="UniProtKB-KW"/>
</dbReference>
<proteinExistence type="predicted"/>